<keyword evidence="4 5" id="KW-0472">Membrane</keyword>
<protein>
    <submittedName>
        <fullName evidence="6">Holin</fullName>
    </submittedName>
</protein>
<dbReference type="InterPro" id="IPR006480">
    <property type="entry name" value="Phage_holin_4_1"/>
</dbReference>
<keyword evidence="3 5" id="KW-1133">Transmembrane helix</keyword>
<organism evidence="6">
    <name type="scientific">Podoviridae sp. ctiHu16</name>
    <dbReference type="NCBI Taxonomy" id="2826571"/>
    <lineage>
        <taxon>Viruses</taxon>
        <taxon>Duplodnaviria</taxon>
        <taxon>Heunggongvirae</taxon>
        <taxon>Uroviricota</taxon>
        <taxon>Caudoviricetes</taxon>
    </lineage>
</organism>
<feature type="transmembrane region" description="Helical" evidence="5">
    <location>
        <begin position="45"/>
        <end position="65"/>
    </location>
</feature>
<comment type="subcellular location">
    <subcellularLocation>
        <location evidence="1">Host membrane</location>
        <topology evidence="1">Multi-pass membrane protein</topology>
    </subcellularLocation>
</comment>
<evidence type="ECO:0000256" key="1">
    <source>
        <dbReference type="ARBA" id="ARBA00004301"/>
    </source>
</evidence>
<evidence type="ECO:0000256" key="5">
    <source>
        <dbReference type="SAM" id="Phobius"/>
    </source>
</evidence>
<dbReference type="Pfam" id="PF05105">
    <property type="entry name" value="Phage_holin_4_1"/>
    <property type="match status" value="1"/>
</dbReference>
<name>A0A8S5MPK6_9CAUD</name>
<proteinExistence type="predicted"/>
<keyword evidence="2 5" id="KW-0812">Transmembrane</keyword>
<evidence type="ECO:0000256" key="3">
    <source>
        <dbReference type="ARBA" id="ARBA00022989"/>
    </source>
</evidence>
<feature type="transmembrane region" description="Helical" evidence="5">
    <location>
        <begin position="77"/>
        <end position="98"/>
    </location>
</feature>
<sequence length="119" mass="13278">MEFVEEPQLWAMGMACVFMLLDVVSGFVGALRNQNLNSTKMRDGIFNKSALLIVMFVAWLVEFTMKNVPALGFDAPMLLPICVIIILMELTSIMENVAKISPALAGSRLLKFFDSEKED</sequence>
<feature type="transmembrane region" description="Helical" evidence="5">
    <location>
        <begin position="12"/>
        <end position="33"/>
    </location>
</feature>
<reference evidence="6" key="1">
    <citation type="journal article" date="2021" name="Proc. Natl. Acad. Sci. U.S.A.">
        <title>A Catalog of Tens of Thousands of Viruses from Human Metagenomes Reveals Hidden Associations with Chronic Diseases.</title>
        <authorList>
            <person name="Tisza M.J."/>
            <person name="Buck C.B."/>
        </authorList>
    </citation>
    <scope>NUCLEOTIDE SEQUENCE</scope>
    <source>
        <strain evidence="6">CtiHu16</strain>
    </source>
</reference>
<evidence type="ECO:0000313" key="6">
    <source>
        <dbReference type="EMBL" id="DAD84222.1"/>
    </source>
</evidence>
<accession>A0A8S5MPK6</accession>
<dbReference type="NCBIfam" id="TIGR01593">
    <property type="entry name" value="holin_tox_secr"/>
    <property type="match status" value="1"/>
</dbReference>
<dbReference type="GO" id="GO:0033644">
    <property type="term" value="C:host cell membrane"/>
    <property type="evidence" value="ECO:0007669"/>
    <property type="project" value="UniProtKB-SubCell"/>
</dbReference>
<evidence type="ECO:0000256" key="2">
    <source>
        <dbReference type="ARBA" id="ARBA00022692"/>
    </source>
</evidence>
<evidence type="ECO:0000256" key="4">
    <source>
        <dbReference type="ARBA" id="ARBA00023136"/>
    </source>
</evidence>
<dbReference type="EMBL" id="BK014955">
    <property type="protein sequence ID" value="DAD84222.1"/>
    <property type="molecule type" value="Genomic_DNA"/>
</dbReference>